<sequence>MDTDHPHVNSWVYKPLNIFVRTPLWDKLQVHMVTGTDSEEDIVMLQKQPVVKVLILFCDLPENEAPPRRSVAELAGKFKGPAPQPNSATGNQADKPVRRRPPRTLQLPNPHTDETQPPSGATSPPKAKRNSALVEKLQANLTLGSPTTAPLKSPGLRMLPPGFTPPSPGSAPPVPMVTTSSTATPTSPVPTSPSTESPTSFEAPPSAAEGNILQSINKGRPKGSIKRRPPSRRHRKSSSGDDAGVGHYVADTHLISQAEGEEKTTAGGGGEEEGGEVFRNDGTTETSTPPEKKETNEKEETKSRADVKEKEEECTSFPQQGEDEEEKEKEKEEEEKTSEAKQKDPTDETTKEEEEKDESSSR</sequence>
<feature type="compositionally biased region" description="Acidic residues" evidence="1">
    <location>
        <begin position="321"/>
        <end position="336"/>
    </location>
</feature>
<evidence type="ECO:0000259" key="2">
    <source>
        <dbReference type="Pfam" id="PF15255"/>
    </source>
</evidence>
<feature type="domain" description="FAM21/CAPZIP" evidence="2">
    <location>
        <begin position="123"/>
        <end position="238"/>
    </location>
</feature>
<feature type="compositionally biased region" description="Basic and acidic residues" evidence="1">
    <location>
        <begin position="337"/>
        <end position="349"/>
    </location>
</feature>
<dbReference type="Proteomes" id="UP001311232">
    <property type="component" value="Unassembled WGS sequence"/>
</dbReference>
<name>A0AAV9SAG5_9TELE</name>
<dbReference type="AlphaFoldDB" id="A0AAV9SAG5"/>
<organism evidence="3 4">
    <name type="scientific">Crenichthys baileyi</name>
    <name type="common">White River springfish</name>
    <dbReference type="NCBI Taxonomy" id="28760"/>
    <lineage>
        <taxon>Eukaryota</taxon>
        <taxon>Metazoa</taxon>
        <taxon>Chordata</taxon>
        <taxon>Craniata</taxon>
        <taxon>Vertebrata</taxon>
        <taxon>Euteleostomi</taxon>
        <taxon>Actinopterygii</taxon>
        <taxon>Neopterygii</taxon>
        <taxon>Teleostei</taxon>
        <taxon>Neoteleostei</taxon>
        <taxon>Acanthomorphata</taxon>
        <taxon>Ovalentaria</taxon>
        <taxon>Atherinomorphae</taxon>
        <taxon>Cyprinodontiformes</taxon>
        <taxon>Goodeidae</taxon>
        <taxon>Crenichthys</taxon>
    </lineage>
</organism>
<feature type="region of interest" description="Disordered" evidence="1">
    <location>
        <begin position="77"/>
        <end position="362"/>
    </location>
</feature>
<feature type="compositionally biased region" description="Basic and acidic residues" evidence="1">
    <location>
        <begin position="290"/>
        <end position="313"/>
    </location>
</feature>
<dbReference type="EMBL" id="JAHHUM010000633">
    <property type="protein sequence ID" value="KAK5618232.1"/>
    <property type="molecule type" value="Genomic_DNA"/>
</dbReference>
<comment type="caution">
    <text evidence="3">The sequence shown here is derived from an EMBL/GenBank/DDBJ whole genome shotgun (WGS) entry which is preliminary data.</text>
</comment>
<feature type="compositionally biased region" description="Pro residues" evidence="1">
    <location>
        <begin position="162"/>
        <end position="175"/>
    </location>
</feature>
<evidence type="ECO:0000313" key="4">
    <source>
        <dbReference type="Proteomes" id="UP001311232"/>
    </source>
</evidence>
<feature type="compositionally biased region" description="Low complexity" evidence="1">
    <location>
        <begin position="176"/>
        <end position="186"/>
    </location>
</feature>
<dbReference type="InterPro" id="IPR029341">
    <property type="entry name" value="FAM21/CAPZIP"/>
</dbReference>
<protein>
    <recommendedName>
        <fullName evidence="2">FAM21/CAPZIP domain-containing protein</fullName>
    </recommendedName>
</protein>
<feature type="compositionally biased region" description="Acidic residues" evidence="1">
    <location>
        <begin position="350"/>
        <end position="362"/>
    </location>
</feature>
<feature type="compositionally biased region" description="Polar residues" evidence="1">
    <location>
        <begin position="139"/>
        <end position="150"/>
    </location>
</feature>
<evidence type="ECO:0000256" key="1">
    <source>
        <dbReference type="SAM" id="MobiDB-lite"/>
    </source>
</evidence>
<dbReference type="Pfam" id="PF15255">
    <property type="entry name" value="CAP-ZIP_m"/>
    <property type="match status" value="1"/>
</dbReference>
<proteinExistence type="predicted"/>
<evidence type="ECO:0000313" key="3">
    <source>
        <dbReference type="EMBL" id="KAK5618232.1"/>
    </source>
</evidence>
<reference evidence="3 4" key="1">
    <citation type="submission" date="2021-06" db="EMBL/GenBank/DDBJ databases">
        <authorList>
            <person name="Palmer J.M."/>
        </authorList>
    </citation>
    <scope>NUCLEOTIDE SEQUENCE [LARGE SCALE GENOMIC DNA]</scope>
    <source>
        <strain evidence="3 4">MEX-2019</strain>
        <tissue evidence="3">Muscle</tissue>
    </source>
</reference>
<feature type="compositionally biased region" description="Low complexity" evidence="1">
    <location>
        <begin position="192"/>
        <end position="209"/>
    </location>
</feature>
<keyword evidence="4" id="KW-1185">Reference proteome</keyword>
<accession>A0AAV9SAG5</accession>
<feature type="compositionally biased region" description="Basic residues" evidence="1">
    <location>
        <begin position="219"/>
        <end position="237"/>
    </location>
</feature>
<gene>
    <name evidence="3" type="ORF">CRENBAI_020862</name>
</gene>